<protein>
    <submittedName>
        <fullName evidence="8">Uncharacterized protein</fullName>
    </submittedName>
</protein>
<feature type="non-terminal residue" evidence="8">
    <location>
        <position position="110"/>
    </location>
</feature>
<keyword evidence="6 7" id="KW-0472">Membrane</keyword>
<evidence type="ECO:0000256" key="2">
    <source>
        <dbReference type="ARBA" id="ARBA00007977"/>
    </source>
</evidence>
<comment type="caution">
    <text evidence="8">The sequence shown here is derived from an EMBL/GenBank/DDBJ whole genome shotgun (WGS) entry which is preliminary data.</text>
</comment>
<comment type="subcellular location">
    <subcellularLocation>
        <location evidence="1">Cell membrane</location>
        <topology evidence="1">Multi-pass membrane protein</topology>
    </subcellularLocation>
</comment>
<dbReference type="OrthoDB" id="5393513at2"/>
<evidence type="ECO:0000313" key="9">
    <source>
        <dbReference type="Proteomes" id="UP000236286"/>
    </source>
</evidence>
<dbReference type="Proteomes" id="UP000236286">
    <property type="component" value="Unassembled WGS sequence"/>
</dbReference>
<evidence type="ECO:0000256" key="7">
    <source>
        <dbReference type="SAM" id="Phobius"/>
    </source>
</evidence>
<keyword evidence="5 7" id="KW-1133">Transmembrane helix</keyword>
<evidence type="ECO:0000256" key="4">
    <source>
        <dbReference type="ARBA" id="ARBA00022692"/>
    </source>
</evidence>
<evidence type="ECO:0000256" key="6">
    <source>
        <dbReference type="ARBA" id="ARBA00023136"/>
    </source>
</evidence>
<accession>A0A2J7TMI2</accession>
<comment type="similarity">
    <text evidence="2">Belongs to the UPF0324 family.</text>
</comment>
<name>A0A2J7TMI2_METSI</name>
<proteinExistence type="inferred from homology"/>
<evidence type="ECO:0000256" key="3">
    <source>
        <dbReference type="ARBA" id="ARBA00022475"/>
    </source>
</evidence>
<evidence type="ECO:0000313" key="8">
    <source>
        <dbReference type="EMBL" id="PNG27970.1"/>
    </source>
</evidence>
<dbReference type="Pfam" id="PF03601">
    <property type="entry name" value="Cons_hypoth698"/>
    <property type="match status" value="1"/>
</dbReference>
<evidence type="ECO:0000256" key="1">
    <source>
        <dbReference type="ARBA" id="ARBA00004651"/>
    </source>
</evidence>
<gene>
    <name evidence="8" type="ORF">CR492_00005</name>
</gene>
<evidence type="ECO:0000256" key="5">
    <source>
        <dbReference type="ARBA" id="ARBA00022989"/>
    </source>
</evidence>
<organism evidence="8 9">
    <name type="scientific">Methylocella silvestris</name>
    <dbReference type="NCBI Taxonomy" id="199596"/>
    <lineage>
        <taxon>Bacteria</taxon>
        <taxon>Pseudomonadati</taxon>
        <taxon>Pseudomonadota</taxon>
        <taxon>Alphaproteobacteria</taxon>
        <taxon>Hyphomicrobiales</taxon>
        <taxon>Beijerinckiaceae</taxon>
        <taxon>Methylocella</taxon>
    </lineage>
</organism>
<sequence length="110" mass="11904">MLRPADSFGWTEWERGTSALRHIDPAKILTGKKTLFGGFGGLAPGVALCVAVTLLSIGVQSVEERVFSHPYVEALVIAILLGMAIRTVWEPGARWKRGIAFSAKQLLEVA</sequence>
<dbReference type="GO" id="GO:0005886">
    <property type="term" value="C:plasma membrane"/>
    <property type="evidence" value="ECO:0007669"/>
    <property type="project" value="UniProtKB-SubCell"/>
</dbReference>
<keyword evidence="4 7" id="KW-0812">Transmembrane</keyword>
<dbReference type="EMBL" id="PDZR01000001">
    <property type="protein sequence ID" value="PNG27970.1"/>
    <property type="molecule type" value="Genomic_DNA"/>
</dbReference>
<dbReference type="InterPro" id="IPR018383">
    <property type="entry name" value="UPF0324_pro"/>
</dbReference>
<feature type="transmembrane region" description="Helical" evidence="7">
    <location>
        <begin position="35"/>
        <end position="59"/>
    </location>
</feature>
<reference evidence="8 9" key="1">
    <citation type="submission" date="2017-10" db="EMBL/GenBank/DDBJ databases">
        <title>Genome announcement of Methylocella silvestris TVC from permafrost.</title>
        <authorList>
            <person name="Wang J."/>
            <person name="Geng K."/>
            <person name="Ul-Haque F."/>
            <person name="Crombie A.T."/>
            <person name="Street L.E."/>
            <person name="Wookey P.A."/>
            <person name="Murrell J.C."/>
            <person name="Pratscher J."/>
        </authorList>
    </citation>
    <scope>NUCLEOTIDE SEQUENCE [LARGE SCALE GENOMIC DNA]</scope>
    <source>
        <strain evidence="8 9">TVC</strain>
    </source>
</reference>
<feature type="transmembrane region" description="Helical" evidence="7">
    <location>
        <begin position="71"/>
        <end position="89"/>
    </location>
</feature>
<keyword evidence="3" id="KW-1003">Cell membrane</keyword>
<dbReference type="AlphaFoldDB" id="A0A2J7TMI2"/>